<evidence type="ECO:0000313" key="5">
    <source>
        <dbReference type="Proteomes" id="UP000027073"/>
    </source>
</evidence>
<dbReference type="OrthoDB" id="10680963at2759"/>
<dbReference type="GO" id="GO:0016020">
    <property type="term" value="C:membrane"/>
    <property type="evidence" value="ECO:0007669"/>
    <property type="project" value="InterPro"/>
</dbReference>
<keyword evidence="3" id="KW-0812">Transmembrane</keyword>
<proteinExistence type="predicted"/>
<dbReference type="GO" id="GO:0015369">
    <property type="term" value="F:calcium:proton antiporter activity"/>
    <property type="evidence" value="ECO:0007669"/>
    <property type="project" value="TreeGrafter"/>
</dbReference>
<dbReference type="InParanoid" id="A0A067NPV0"/>
<feature type="transmembrane region" description="Helical" evidence="3">
    <location>
        <begin position="611"/>
        <end position="630"/>
    </location>
</feature>
<feature type="compositionally biased region" description="Low complexity" evidence="2">
    <location>
        <begin position="492"/>
        <end position="503"/>
    </location>
</feature>
<feature type="compositionally biased region" description="Low complexity" evidence="2">
    <location>
        <begin position="680"/>
        <end position="689"/>
    </location>
</feature>
<dbReference type="HOGENOM" id="CLU_376472_0_0_1"/>
<evidence type="ECO:0000256" key="3">
    <source>
        <dbReference type="SAM" id="Phobius"/>
    </source>
</evidence>
<dbReference type="PANTHER" id="PTHR31503">
    <property type="entry name" value="VACUOLAR CALCIUM ION TRANSPORTER"/>
    <property type="match status" value="1"/>
</dbReference>
<evidence type="ECO:0000256" key="2">
    <source>
        <dbReference type="SAM" id="MobiDB-lite"/>
    </source>
</evidence>
<dbReference type="Proteomes" id="UP000027073">
    <property type="component" value="Unassembled WGS sequence"/>
</dbReference>
<feature type="compositionally biased region" description="Pro residues" evidence="2">
    <location>
        <begin position="346"/>
        <end position="359"/>
    </location>
</feature>
<evidence type="ECO:0000313" key="4">
    <source>
        <dbReference type="EMBL" id="KDQ29030.1"/>
    </source>
</evidence>
<keyword evidence="1" id="KW-0406">Ion transport</keyword>
<dbReference type="PANTHER" id="PTHR31503:SF22">
    <property type="entry name" value="VACUOLAR CALCIUM ION TRANSPORTER"/>
    <property type="match status" value="1"/>
</dbReference>
<feature type="compositionally biased region" description="Basic and acidic residues" evidence="2">
    <location>
        <begin position="237"/>
        <end position="248"/>
    </location>
</feature>
<feature type="transmembrane region" description="Helical" evidence="3">
    <location>
        <begin position="203"/>
        <end position="228"/>
    </location>
</feature>
<feature type="transmembrane region" description="Helical" evidence="3">
    <location>
        <begin position="276"/>
        <end position="294"/>
    </location>
</feature>
<feature type="transmembrane region" description="Helical" evidence="3">
    <location>
        <begin position="402"/>
        <end position="427"/>
    </location>
</feature>
<feature type="region of interest" description="Disordered" evidence="2">
    <location>
        <begin position="341"/>
        <end position="360"/>
    </location>
</feature>
<feature type="transmembrane region" description="Helical" evidence="3">
    <location>
        <begin position="447"/>
        <end position="470"/>
    </location>
</feature>
<dbReference type="GO" id="GO:0006874">
    <property type="term" value="P:intracellular calcium ion homeostasis"/>
    <property type="evidence" value="ECO:0007669"/>
    <property type="project" value="TreeGrafter"/>
</dbReference>
<accession>A0A067NPV0</accession>
<dbReference type="EMBL" id="KL198007">
    <property type="protein sequence ID" value="KDQ29030.1"/>
    <property type="molecule type" value="Genomic_DNA"/>
</dbReference>
<feature type="region of interest" description="Disordered" evidence="2">
    <location>
        <begin position="236"/>
        <end position="264"/>
    </location>
</feature>
<sequence length="737" mass="81709">MNPHQDYHHQQALNSLSLAGQYPGDNIGRAPVASSLSPRRITRSQANLDDDNHDHPESVTSRFSVCSEDDDRTAYSSRASRFSPRRWTRALRQSFVSWDRGKLAIGDAATRVGERKKGMVECLEGCVGKSESEARTEHGDQLVPQWTSHCTLFLAQHTPRSPSIRMGYPFWARQSGDTALRSIFIALVVALCISLLVHHELRLLQSTIIGITVLRLLVVPGLSLLVAASRSTVSPTDRAHEYEHDRQAHQRRGHRHSDGSRYDEEVNEEHQVHQTLLTIASLALVLPALFFAGLDKREIAPTSNTREELVSISQGIAVVLLCTFSLRRYICAILFFHPTHQEPSSPLRPPASSPPPISIPHPSTSHAQHNLLFQPPYPITKEHEHPQRRPTVHVPPEPQINIAACILLILVSLISMCITTYFLVSAVHAMHTSSSSPLRSVRVQAELLALIILPIICIAGDLLLYLFYFFQCIASALSSKFTSTTTTDTNTNITTTTHTYPSSHPTPPSSPSSRLALHLTTQFLLFWTPCFLFICSLISLATPRWGTPPSSLLLLFDVFEVGILLAAWLLASWCYRAGEDRGDGHGEGSWDSERRGKGVGVRKASRRVKRAQGALMIIFYIMIAITAWSYPGQPEFDRLLLSTTTSNSPNTRDGGAPSVTSFASTLEPLSVVHTHLPSTTPTVLPLVPTQGTAREGDGDIEDDDDEFEDEEYVIGEDEDSEFDDRLVDVLRLLVHVV</sequence>
<feature type="transmembrane region" description="Helical" evidence="3">
    <location>
        <begin position="178"/>
        <end position="197"/>
    </location>
</feature>
<protein>
    <submittedName>
        <fullName evidence="4">Uncharacterized protein</fullName>
    </submittedName>
</protein>
<keyword evidence="3" id="KW-0472">Membrane</keyword>
<keyword evidence="3" id="KW-1133">Transmembrane helix</keyword>
<feature type="transmembrane region" description="Helical" evidence="3">
    <location>
        <begin position="523"/>
        <end position="541"/>
    </location>
</feature>
<dbReference type="AlphaFoldDB" id="A0A067NPV0"/>
<dbReference type="InterPro" id="IPR004713">
    <property type="entry name" value="CaH_exchang"/>
</dbReference>
<feature type="transmembrane region" description="Helical" evidence="3">
    <location>
        <begin position="553"/>
        <end position="571"/>
    </location>
</feature>
<keyword evidence="1" id="KW-0813">Transport</keyword>
<dbReference type="VEuPathDB" id="FungiDB:PLEOSDRAFT_156766"/>
<evidence type="ECO:0000256" key="1">
    <source>
        <dbReference type="ARBA" id="ARBA00023065"/>
    </source>
</evidence>
<reference evidence="5" key="1">
    <citation type="journal article" date="2014" name="Proc. Natl. Acad. Sci. U.S.A.">
        <title>Extensive sampling of basidiomycete genomes demonstrates inadequacy of the white-rot/brown-rot paradigm for wood decay fungi.</title>
        <authorList>
            <person name="Riley R."/>
            <person name="Salamov A.A."/>
            <person name="Brown D.W."/>
            <person name="Nagy L.G."/>
            <person name="Floudas D."/>
            <person name="Held B.W."/>
            <person name="Levasseur A."/>
            <person name="Lombard V."/>
            <person name="Morin E."/>
            <person name="Otillar R."/>
            <person name="Lindquist E.A."/>
            <person name="Sun H."/>
            <person name="LaButti K.M."/>
            <person name="Schmutz J."/>
            <person name="Jabbour D."/>
            <person name="Luo H."/>
            <person name="Baker S.E."/>
            <person name="Pisabarro A.G."/>
            <person name="Walton J.D."/>
            <person name="Blanchette R.A."/>
            <person name="Henrissat B."/>
            <person name="Martin F."/>
            <person name="Cullen D."/>
            <person name="Hibbett D.S."/>
            <person name="Grigoriev I.V."/>
        </authorList>
    </citation>
    <scope>NUCLEOTIDE SEQUENCE [LARGE SCALE GENOMIC DNA]</scope>
    <source>
        <strain evidence="5">PC15</strain>
    </source>
</reference>
<gene>
    <name evidence="4" type="ORF">PLEOSDRAFT_156766</name>
</gene>
<feature type="region of interest" description="Disordered" evidence="2">
    <location>
        <begin position="492"/>
        <end position="511"/>
    </location>
</feature>
<feature type="transmembrane region" description="Helical" evidence="3">
    <location>
        <begin position="314"/>
        <end position="336"/>
    </location>
</feature>
<organism evidence="4 5">
    <name type="scientific">Pleurotus ostreatus (strain PC15)</name>
    <name type="common">Oyster mushroom</name>
    <dbReference type="NCBI Taxonomy" id="1137138"/>
    <lineage>
        <taxon>Eukaryota</taxon>
        <taxon>Fungi</taxon>
        <taxon>Dikarya</taxon>
        <taxon>Basidiomycota</taxon>
        <taxon>Agaricomycotina</taxon>
        <taxon>Agaricomycetes</taxon>
        <taxon>Agaricomycetidae</taxon>
        <taxon>Agaricales</taxon>
        <taxon>Pleurotineae</taxon>
        <taxon>Pleurotaceae</taxon>
        <taxon>Pleurotus</taxon>
    </lineage>
</organism>
<feature type="region of interest" description="Disordered" evidence="2">
    <location>
        <begin position="680"/>
        <end position="705"/>
    </location>
</feature>
<dbReference type="STRING" id="1137138.A0A067NPV0"/>
<name>A0A067NPV0_PLEO1</name>